<evidence type="ECO:0008006" key="4">
    <source>
        <dbReference type="Google" id="ProtNLM"/>
    </source>
</evidence>
<evidence type="ECO:0000259" key="2">
    <source>
        <dbReference type="Pfam" id="PF20736"/>
    </source>
</evidence>
<feature type="non-terminal residue" evidence="3">
    <location>
        <position position="1"/>
    </location>
</feature>
<dbReference type="SUPFAM" id="SSF48208">
    <property type="entry name" value="Six-hairpin glycosidases"/>
    <property type="match status" value="1"/>
</dbReference>
<dbReference type="AlphaFoldDB" id="X0VYS7"/>
<dbReference type="EMBL" id="BARS01032584">
    <property type="protein sequence ID" value="GAG16257.1"/>
    <property type="molecule type" value="Genomic_DNA"/>
</dbReference>
<dbReference type="InterPro" id="IPR049174">
    <property type="entry name" value="Beta-AFase-like"/>
</dbReference>
<evidence type="ECO:0000313" key="3">
    <source>
        <dbReference type="EMBL" id="GAG16257.1"/>
    </source>
</evidence>
<feature type="non-terminal residue" evidence="3">
    <location>
        <position position="261"/>
    </location>
</feature>
<protein>
    <recommendedName>
        <fullName evidence="4">Glycoside hydrolase family 127 protein</fullName>
    </recommendedName>
</protein>
<sequence length="261" mass="29983">LFCGMADLYSEIGDKTLLKALRRVWVKMVKARMYITGGIGSEKGTEGFKKDFTLNNEDSYSETCAAIGNMMWNLRMLQITGSCKYADLIEKLLYNAMLVGQSIDGKEYTYDNPLISYGKDKRREWFRCACCPPNVARIIAVLGDYIYSTSERGIWIHQYIGNDAKIDLDSNLISISQTSGFPWRGEVKIKLILSRSQKFSLFLRIPDWSIDTELKINGIKFNEGLSRGKYVEILRTWLDNDILDLTFNLKPKFVESDQRIK</sequence>
<dbReference type="InterPro" id="IPR012878">
    <property type="entry name" value="Beta-AFase-like_GH127_cat"/>
</dbReference>
<accession>X0VYS7</accession>
<gene>
    <name evidence="3" type="ORF">S01H1_50564</name>
</gene>
<evidence type="ECO:0000259" key="1">
    <source>
        <dbReference type="Pfam" id="PF07944"/>
    </source>
</evidence>
<reference evidence="3" key="1">
    <citation type="journal article" date="2014" name="Front. Microbiol.">
        <title>High frequency of phylogenetically diverse reductive dehalogenase-homologous genes in deep subseafloor sedimentary metagenomes.</title>
        <authorList>
            <person name="Kawai M."/>
            <person name="Futagami T."/>
            <person name="Toyoda A."/>
            <person name="Takaki Y."/>
            <person name="Nishi S."/>
            <person name="Hori S."/>
            <person name="Arai W."/>
            <person name="Tsubouchi T."/>
            <person name="Morono Y."/>
            <person name="Uchiyama I."/>
            <person name="Ito T."/>
            <person name="Fujiyama A."/>
            <person name="Inagaki F."/>
            <person name="Takami H."/>
        </authorList>
    </citation>
    <scope>NUCLEOTIDE SEQUENCE</scope>
    <source>
        <strain evidence="3">Expedition CK06-06</strain>
    </source>
</reference>
<comment type="caution">
    <text evidence="3">The sequence shown here is derived from an EMBL/GenBank/DDBJ whole genome shotgun (WGS) entry which is preliminary data.</text>
</comment>
<dbReference type="PANTHER" id="PTHR43465:SF2">
    <property type="entry name" value="DUF1680 DOMAIN PROTEIN (AFU_ORTHOLOGUE AFUA_1G08910)"/>
    <property type="match status" value="1"/>
</dbReference>
<organism evidence="3">
    <name type="scientific">marine sediment metagenome</name>
    <dbReference type="NCBI Taxonomy" id="412755"/>
    <lineage>
        <taxon>unclassified sequences</taxon>
        <taxon>metagenomes</taxon>
        <taxon>ecological metagenomes</taxon>
    </lineage>
</organism>
<dbReference type="Pfam" id="PF20736">
    <property type="entry name" value="Glyco_hydro127M"/>
    <property type="match status" value="1"/>
</dbReference>
<feature type="domain" description="Non-reducing end beta-L-arabinofuranosidase-like GH127 catalytic" evidence="1">
    <location>
        <begin position="4"/>
        <end position="143"/>
    </location>
</feature>
<dbReference type="PANTHER" id="PTHR43465">
    <property type="entry name" value="DUF1680 DOMAIN PROTEIN (AFU_ORTHOLOGUE AFUA_1G08910)"/>
    <property type="match status" value="1"/>
</dbReference>
<dbReference type="GO" id="GO:0005975">
    <property type="term" value="P:carbohydrate metabolic process"/>
    <property type="evidence" value="ECO:0007669"/>
    <property type="project" value="InterPro"/>
</dbReference>
<dbReference type="InterPro" id="IPR049046">
    <property type="entry name" value="Beta-AFase-like_GH127_middle"/>
</dbReference>
<name>X0VYS7_9ZZZZ</name>
<feature type="domain" description="Non-reducing end beta-L-arabinofuranosidase-like GH127 middle" evidence="2">
    <location>
        <begin position="153"/>
        <end position="248"/>
    </location>
</feature>
<dbReference type="InterPro" id="IPR008928">
    <property type="entry name" value="6-hairpin_glycosidase_sf"/>
</dbReference>
<dbReference type="Pfam" id="PF07944">
    <property type="entry name" value="Beta-AFase-like_GH127_cat"/>
    <property type="match status" value="1"/>
</dbReference>
<proteinExistence type="predicted"/>